<comment type="caution">
    <text evidence="2">The sequence shown here is derived from an EMBL/GenBank/DDBJ whole genome shotgun (WGS) entry which is preliminary data.</text>
</comment>
<keyword evidence="3" id="KW-1185">Reference proteome</keyword>
<dbReference type="EMBL" id="RQTK01001260">
    <property type="protein sequence ID" value="RUS71176.1"/>
    <property type="molecule type" value="Genomic_DNA"/>
</dbReference>
<dbReference type="OrthoDB" id="418245at2759"/>
<dbReference type="InterPro" id="IPR050801">
    <property type="entry name" value="Ca-Dep_Lectins_ImmuneDev"/>
</dbReference>
<dbReference type="AlphaFoldDB" id="A0A433SPM3"/>
<evidence type="ECO:0000313" key="2">
    <source>
        <dbReference type="EMBL" id="RUS71176.1"/>
    </source>
</evidence>
<dbReference type="InterPro" id="IPR016186">
    <property type="entry name" value="C-type_lectin-like/link_sf"/>
</dbReference>
<dbReference type="PANTHER" id="PTHR22801:SF63">
    <property type="entry name" value="C-TYPE LECTIN DOMAIN-CONTAINING PROTEIN"/>
    <property type="match status" value="1"/>
</dbReference>
<name>A0A433SPM3_ELYCH</name>
<dbReference type="InterPro" id="IPR016187">
    <property type="entry name" value="CTDL_fold"/>
</dbReference>
<reference evidence="2 3" key="1">
    <citation type="submission" date="2019-01" db="EMBL/GenBank/DDBJ databases">
        <title>A draft genome assembly of the solar-powered sea slug Elysia chlorotica.</title>
        <authorList>
            <person name="Cai H."/>
            <person name="Li Q."/>
            <person name="Fang X."/>
            <person name="Li J."/>
            <person name="Curtis N.E."/>
            <person name="Altenburger A."/>
            <person name="Shibata T."/>
            <person name="Feng M."/>
            <person name="Maeda T."/>
            <person name="Schwartz J.A."/>
            <person name="Shigenobu S."/>
            <person name="Lundholm N."/>
            <person name="Nishiyama T."/>
            <person name="Yang H."/>
            <person name="Hasebe M."/>
            <person name="Li S."/>
            <person name="Pierce S.K."/>
            <person name="Wang J."/>
        </authorList>
    </citation>
    <scope>NUCLEOTIDE SEQUENCE [LARGE SCALE GENOMIC DNA]</scope>
    <source>
        <strain evidence="2">EC2010</strain>
        <tissue evidence="2">Whole organism of an adult</tissue>
    </source>
</reference>
<dbReference type="Gene3D" id="3.10.100.10">
    <property type="entry name" value="Mannose-Binding Protein A, subunit A"/>
    <property type="match status" value="1"/>
</dbReference>
<dbReference type="Proteomes" id="UP000271974">
    <property type="component" value="Unassembled WGS sequence"/>
</dbReference>
<protein>
    <recommendedName>
        <fullName evidence="1">C-type lectin domain-containing protein</fullName>
    </recommendedName>
</protein>
<organism evidence="2 3">
    <name type="scientific">Elysia chlorotica</name>
    <name type="common">Eastern emerald elysia</name>
    <name type="synonym">Sea slug</name>
    <dbReference type="NCBI Taxonomy" id="188477"/>
    <lineage>
        <taxon>Eukaryota</taxon>
        <taxon>Metazoa</taxon>
        <taxon>Spiralia</taxon>
        <taxon>Lophotrochozoa</taxon>
        <taxon>Mollusca</taxon>
        <taxon>Gastropoda</taxon>
        <taxon>Heterobranchia</taxon>
        <taxon>Euthyneura</taxon>
        <taxon>Panpulmonata</taxon>
        <taxon>Sacoglossa</taxon>
        <taxon>Placobranchoidea</taxon>
        <taxon>Plakobranchidae</taxon>
        <taxon>Elysia</taxon>
    </lineage>
</organism>
<feature type="non-terminal residue" evidence="2">
    <location>
        <position position="134"/>
    </location>
</feature>
<gene>
    <name evidence="2" type="ORF">EGW08_021063</name>
</gene>
<dbReference type="InterPro" id="IPR001304">
    <property type="entry name" value="C-type_lectin-like"/>
</dbReference>
<proteinExistence type="predicted"/>
<evidence type="ECO:0000259" key="1">
    <source>
        <dbReference type="PROSITE" id="PS50041"/>
    </source>
</evidence>
<dbReference type="PANTHER" id="PTHR22801">
    <property type="entry name" value="LITHOSTATHINE"/>
    <property type="match status" value="1"/>
</dbReference>
<dbReference type="SUPFAM" id="SSF56436">
    <property type="entry name" value="C-type lectin-like"/>
    <property type="match status" value="1"/>
</dbReference>
<feature type="non-terminal residue" evidence="2">
    <location>
        <position position="1"/>
    </location>
</feature>
<evidence type="ECO:0000313" key="3">
    <source>
        <dbReference type="Proteomes" id="UP000271974"/>
    </source>
</evidence>
<feature type="domain" description="C-type lectin" evidence="1">
    <location>
        <begin position="14"/>
        <end position="129"/>
    </location>
</feature>
<dbReference type="SMART" id="SM00034">
    <property type="entry name" value="CLECT"/>
    <property type="match status" value="1"/>
</dbReference>
<sequence length="134" mass="14673">CDTSDGFQYVTSGIQSACILVTSNTMNYDVGKAYCLSLGAHLFVARTEEKLKLLPPSTRVTIGLTDIAMEGVFVWDDTGDTISPSFKMLFFKPTEPNNANNNEDCVSTTSKRSNANDVFCHVAFDIVCERPMIG</sequence>
<dbReference type="Pfam" id="PF00059">
    <property type="entry name" value="Lectin_C"/>
    <property type="match status" value="1"/>
</dbReference>
<dbReference type="PROSITE" id="PS50041">
    <property type="entry name" value="C_TYPE_LECTIN_2"/>
    <property type="match status" value="1"/>
</dbReference>
<accession>A0A433SPM3</accession>